<dbReference type="EMBL" id="JAGGNH010000003">
    <property type="protein sequence ID" value="KAJ0977376.1"/>
    <property type="molecule type" value="Genomic_DNA"/>
</dbReference>
<evidence type="ECO:0000313" key="1">
    <source>
        <dbReference type="EMBL" id="KAJ0977376.1"/>
    </source>
</evidence>
<organism evidence="1 2">
    <name type="scientific">Dioscorea zingiberensis</name>
    <dbReference type="NCBI Taxonomy" id="325984"/>
    <lineage>
        <taxon>Eukaryota</taxon>
        <taxon>Viridiplantae</taxon>
        <taxon>Streptophyta</taxon>
        <taxon>Embryophyta</taxon>
        <taxon>Tracheophyta</taxon>
        <taxon>Spermatophyta</taxon>
        <taxon>Magnoliopsida</taxon>
        <taxon>Liliopsida</taxon>
        <taxon>Dioscoreales</taxon>
        <taxon>Dioscoreaceae</taxon>
        <taxon>Dioscorea</taxon>
    </lineage>
</organism>
<sequence>MCDGFPTITTMEELLVTWHRNRRQVFKTHDIKNLQFFMKDNLHFSPGKRKINMKLRTKKRKGQYPPNFQTLSLAGGRIVADLKAGKLPSVERAYFFLCTIKLEW</sequence>
<dbReference type="AlphaFoldDB" id="A0A9D5CPP6"/>
<gene>
    <name evidence="1" type="ORF">J5N97_012850</name>
</gene>
<reference evidence="1" key="2">
    <citation type="journal article" date="2022" name="Hortic Res">
        <title>The genome of Dioscorea zingiberensis sheds light on the biosynthesis, origin and evolution of the medicinally important diosgenin saponins.</title>
        <authorList>
            <person name="Li Y."/>
            <person name="Tan C."/>
            <person name="Li Z."/>
            <person name="Guo J."/>
            <person name="Li S."/>
            <person name="Chen X."/>
            <person name="Wang C."/>
            <person name="Dai X."/>
            <person name="Yang H."/>
            <person name="Song W."/>
            <person name="Hou L."/>
            <person name="Xu J."/>
            <person name="Tong Z."/>
            <person name="Xu A."/>
            <person name="Yuan X."/>
            <person name="Wang W."/>
            <person name="Yang Q."/>
            <person name="Chen L."/>
            <person name="Sun Z."/>
            <person name="Wang K."/>
            <person name="Pan B."/>
            <person name="Chen J."/>
            <person name="Bao Y."/>
            <person name="Liu F."/>
            <person name="Qi X."/>
            <person name="Gang D.R."/>
            <person name="Wen J."/>
            <person name="Li J."/>
        </authorList>
    </citation>
    <scope>NUCLEOTIDE SEQUENCE</scope>
    <source>
        <strain evidence="1">Dzin_1.0</strain>
    </source>
</reference>
<keyword evidence="2" id="KW-1185">Reference proteome</keyword>
<name>A0A9D5CPP6_9LILI</name>
<protein>
    <submittedName>
        <fullName evidence="1">Uncharacterized protein</fullName>
    </submittedName>
</protein>
<comment type="caution">
    <text evidence="1">The sequence shown here is derived from an EMBL/GenBank/DDBJ whole genome shotgun (WGS) entry which is preliminary data.</text>
</comment>
<evidence type="ECO:0000313" key="2">
    <source>
        <dbReference type="Proteomes" id="UP001085076"/>
    </source>
</evidence>
<reference evidence="1" key="1">
    <citation type="submission" date="2021-03" db="EMBL/GenBank/DDBJ databases">
        <authorList>
            <person name="Li Z."/>
            <person name="Yang C."/>
        </authorList>
    </citation>
    <scope>NUCLEOTIDE SEQUENCE</scope>
    <source>
        <strain evidence="1">Dzin_1.0</strain>
        <tissue evidence="1">Leaf</tissue>
    </source>
</reference>
<proteinExistence type="predicted"/>
<accession>A0A9D5CPP6</accession>
<dbReference type="Proteomes" id="UP001085076">
    <property type="component" value="Miscellaneous, Linkage group lg03"/>
</dbReference>